<evidence type="ECO:0000313" key="3">
    <source>
        <dbReference type="Proteomes" id="UP000479526"/>
    </source>
</evidence>
<dbReference type="Proteomes" id="UP000479526">
    <property type="component" value="Unassembled WGS sequence"/>
</dbReference>
<keyword evidence="3" id="KW-1185">Reference proteome</keyword>
<gene>
    <name evidence="2" type="ORF">GT755_26755</name>
</gene>
<dbReference type="RefSeq" id="WP_161482368.1">
    <property type="nucleotide sequence ID" value="NZ_WXEW01000008.1"/>
</dbReference>
<keyword evidence="1" id="KW-1133">Transmembrane helix</keyword>
<organism evidence="2 3">
    <name type="scientific">Herbidospora solisilvae</name>
    <dbReference type="NCBI Taxonomy" id="2696284"/>
    <lineage>
        <taxon>Bacteria</taxon>
        <taxon>Bacillati</taxon>
        <taxon>Actinomycetota</taxon>
        <taxon>Actinomycetes</taxon>
        <taxon>Streptosporangiales</taxon>
        <taxon>Streptosporangiaceae</taxon>
        <taxon>Herbidospora</taxon>
    </lineage>
</organism>
<protein>
    <recommendedName>
        <fullName evidence="4">LPXTG cell wall anchor domain-containing protein</fullName>
    </recommendedName>
</protein>
<evidence type="ECO:0008006" key="4">
    <source>
        <dbReference type="Google" id="ProtNLM"/>
    </source>
</evidence>
<feature type="transmembrane region" description="Helical" evidence="1">
    <location>
        <begin position="20"/>
        <end position="45"/>
    </location>
</feature>
<evidence type="ECO:0000313" key="2">
    <source>
        <dbReference type="EMBL" id="NAS25270.1"/>
    </source>
</evidence>
<keyword evidence="1" id="KW-0812">Transmembrane</keyword>
<name>A0A7C9N3E5_9ACTN</name>
<proteinExistence type="predicted"/>
<dbReference type="AlphaFoldDB" id="A0A7C9N3E5"/>
<keyword evidence="1" id="KW-0472">Membrane</keyword>
<sequence>MYGSWGHGPRWQTGVPLAVLPFTGIPLAVLIALAAVLIVGGALLFRMHKVR</sequence>
<comment type="caution">
    <text evidence="2">The sequence shown here is derived from an EMBL/GenBank/DDBJ whole genome shotgun (WGS) entry which is preliminary data.</text>
</comment>
<dbReference type="EMBL" id="WXEW01000008">
    <property type="protein sequence ID" value="NAS25270.1"/>
    <property type="molecule type" value="Genomic_DNA"/>
</dbReference>
<evidence type="ECO:0000256" key="1">
    <source>
        <dbReference type="SAM" id="Phobius"/>
    </source>
</evidence>
<reference evidence="2 3" key="1">
    <citation type="submission" date="2020-01" db="EMBL/GenBank/DDBJ databases">
        <title>Herbidospora sp. NEAU-GS84 nov., a novel actinomycete isolated from soil.</title>
        <authorList>
            <person name="Han L."/>
        </authorList>
    </citation>
    <scope>NUCLEOTIDE SEQUENCE [LARGE SCALE GENOMIC DNA]</scope>
    <source>
        <strain evidence="2 3">NEAU-GS84</strain>
    </source>
</reference>
<accession>A0A7C9N3E5</accession>